<evidence type="ECO:0000313" key="1">
    <source>
        <dbReference type="EMBL" id="TVT37648.1"/>
    </source>
</evidence>
<keyword evidence="2" id="KW-1185">Reference proteome</keyword>
<proteinExistence type="predicted"/>
<dbReference type="Proteomes" id="UP000317624">
    <property type="component" value="Unassembled WGS sequence"/>
</dbReference>
<protein>
    <submittedName>
        <fullName evidence="1">Uncharacterized protein</fullName>
    </submittedName>
</protein>
<name>A0A558BMB8_9BACT</name>
<dbReference type="OrthoDB" id="9811036at2"/>
<dbReference type="EMBL" id="VMRJ01000006">
    <property type="protein sequence ID" value="TVT37648.1"/>
    <property type="molecule type" value="Genomic_DNA"/>
</dbReference>
<sequence length="94" mass="11054">MQGINRLWEEYDASALNTSNICFEKLMKHSHRWENTGKWLTENDHPLWACYTKEAEGASHGGMDFFVINSFIECIKRKEPCVRPSYLVRHYASE</sequence>
<gene>
    <name evidence="1" type="ORF">FNT36_20965</name>
</gene>
<dbReference type="Gene3D" id="3.30.360.10">
    <property type="entry name" value="Dihydrodipicolinate Reductase, domain 2"/>
    <property type="match status" value="1"/>
</dbReference>
<dbReference type="RefSeq" id="WP_144851788.1">
    <property type="nucleotide sequence ID" value="NZ_VMRJ01000006.1"/>
</dbReference>
<dbReference type="AlphaFoldDB" id="A0A558BMB8"/>
<accession>A0A558BMB8</accession>
<reference evidence="1 2" key="1">
    <citation type="submission" date="2019-07" db="EMBL/GenBank/DDBJ databases">
        <title>Hymenobacter sp. straun FUR1 Genome sequencing and assembly.</title>
        <authorList>
            <person name="Chhetri G."/>
        </authorList>
    </citation>
    <scope>NUCLEOTIDE SEQUENCE [LARGE SCALE GENOMIC DNA]</scope>
    <source>
        <strain evidence="1 2">Fur1</strain>
    </source>
</reference>
<evidence type="ECO:0000313" key="2">
    <source>
        <dbReference type="Proteomes" id="UP000317624"/>
    </source>
</evidence>
<comment type="caution">
    <text evidence="1">The sequence shown here is derived from an EMBL/GenBank/DDBJ whole genome shotgun (WGS) entry which is preliminary data.</text>
</comment>
<organism evidence="1 2">
    <name type="scientific">Hymenobacter setariae</name>
    <dbReference type="NCBI Taxonomy" id="2594794"/>
    <lineage>
        <taxon>Bacteria</taxon>
        <taxon>Pseudomonadati</taxon>
        <taxon>Bacteroidota</taxon>
        <taxon>Cytophagia</taxon>
        <taxon>Cytophagales</taxon>
        <taxon>Hymenobacteraceae</taxon>
        <taxon>Hymenobacter</taxon>
    </lineage>
</organism>